<dbReference type="GO" id="GO:0019877">
    <property type="term" value="P:diaminopimelate biosynthetic process"/>
    <property type="evidence" value="ECO:0007669"/>
    <property type="project" value="UniProtKB-ARBA"/>
</dbReference>
<keyword evidence="1 4" id="KW-0378">Hydrolase</keyword>
<evidence type="ECO:0000259" key="3">
    <source>
        <dbReference type="Pfam" id="PF07687"/>
    </source>
</evidence>
<feature type="binding site" evidence="2">
    <location>
        <position position="139"/>
    </location>
    <ligand>
        <name>Mn(2+)</name>
        <dbReference type="ChEBI" id="CHEBI:29035"/>
        <label>2</label>
    </ligand>
</feature>
<dbReference type="OrthoDB" id="8875216at2"/>
<comment type="cofactor">
    <cofactor evidence="2">
        <name>Mn(2+)</name>
        <dbReference type="ChEBI" id="CHEBI:29035"/>
    </cofactor>
    <text evidence="2">The Mn(2+) ion enhances activity.</text>
</comment>
<dbReference type="InterPro" id="IPR002933">
    <property type="entry name" value="Peptidase_M20"/>
</dbReference>
<dbReference type="EMBL" id="CP037901">
    <property type="protein sequence ID" value="QBP13363.1"/>
    <property type="molecule type" value="Genomic_DNA"/>
</dbReference>
<dbReference type="Proteomes" id="UP000253772">
    <property type="component" value="Chromosome c2"/>
</dbReference>
<dbReference type="RefSeq" id="WP_024569979.1">
    <property type="nucleotide sequence ID" value="NZ_CP037901.1"/>
</dbReference>
<feature type="binding site" evidence="2">
    <location>
        <position position="106"/>
    </location>
    <ligand>
        <name>Mn(2+)</name>
        <dbReference type="ChEBI" id="CHEBI:29035"/>
        <label>2</label>
    </ligand>
</feature>
<keyword evidence="2" id="KW-0479">Metal-binding</keyword>
<dbReference type="AlphaFoldDB" id="A0A482J0D4"/>
<proteinExistence type="predicted"/>
<dbReference type="PANTHER" id="PTHR11014:SF63">
    <property type="entry name" value="METALLOPEPTIDASE, PUTATIVE (AFU_ORTHOLOGUE AFUA_6G09600)-RELATED"/>
    <property type="match status" value="1"/>
</dbReference>
<dbReference type="FunFam" id="3.30.70.360:FF:000001">
    <property type="entry name" value="N-acetyldiaminopimelate deacetylase"/>
    <property type="match status" value="1"/>
</dbReference>
<dbReference type="Pfam" id="PF07687">
    <property type="entry name" value="M20_dimer"/>
    <property type="match status" value="1"/>
</dbReference>
<accession>A0A482J0D4</accession>
<gene>
    <name evidence="4" type="ORF">DDF84_027425</name>
</gene>
<keyword evidence="2" id="KW-0464">Manganese</keyword>
<dbReference type="Gene3D" id="3.40.630.10">
    <property type="entry name" value="Zn peptidases"/>
    <property type="match status" value="1"/>
</dbReference>
<dbReference type="InterPro" id="IPR011650">
    <property type="entry name" value="Peptidase_M20_dimer"/>
</dbReference>
<evidence type="ECO:0000313" key="4">
    <source>
        <dbReference type="EMBL" id="QBP13363.1"/>
    </source>
</evidence>
<feature type="binding site" evidence="2">
    <location>
        <position position="165"/>
    </location>
    <ligand>
        <name>Mn(2+)</name>
        <dbReference type="ChEBI" id="CHEBI:29035"/>
        <label>2</label>
    </ligand>
</feature>
<feature type="domain" description="Peptidase M20 dimerisation" evidence="3">
    <location>
        <begin position="188"/>
        <end position="283"/>
    </location>
</feature>
<name>A0A482J0D4_9BURK</name>
<evidence type="ECO:0000256" key="2">
    <source>
        <dbReference type="PIRSR" id="PIRSR005962-1"/>
    </source>
</evidence>
<dbReference type="GO" id="GO:0050118">
    <property type="term" value="F:N-acetyldiaminopimelate deacetylase activity"/>
    <property type="evidence" value="ECO:0007669"/>
    <property type="project" value="UniProtKB-ARBA"/>
</dbReference>
<dbReference type="Gene3D" id="3.30.70.360">
    <property type="match status" value="1"/>
</dbReference>
<dbReference type="NCBIfam" id="TIGR01891">
    <property type="entry name" value="amidohydrolases"/>
    <property type="match status" value="1"/>
</dbReference>
<sequence length="393" mass="41424">MTTTPIPAAISSAASRFAELRHRIHAHPELGADVPRTAAMVAGLLREWGYDVHTGIGGHGIVAQLKVGNGPRRIGIRADMDALPLQERTGLPYASEVPGRMHACGHDGHTATLLAAAEYLAATRNFDGTLNLIFQPDEEGMTGALSMMEDGLFERFPCDAIYAFHNAPGLPVGMAVVQPGAQGGSSDRVTVTFRGKGGHGAIPNRAADPTLALAHTVVALQGIIARNVAPVDAGVISVGQIEAGTTYNIIPETATLKLSVRATLPEVRKLLEERIRAVVTHQAASAGVEAEIDYQHLVPAIRNTPAEAAIAREAVASVLGNDKVIQVPPSTQMGSEDFAWMLEKVPGCYFVLGNGTGEWVGCSVHNDGYDFNDALIPLGAACWVALAEGYLKL</sequence>
<protein>
    <submittedName>
        <fullName evidence="4">Amidohydrolase</fullName>
    </submittedName>
</protein>
<feature type="binding site" evidence="2">
    <location>
        <position position="104"/>
    </location>
    <ligand>
        <name>Mn(2+)</name>
        <dbReference type="ChEBI" id="CHEBI:29035"/>
        <label>2</label>
    </ligand>
</feature>
<evidence type="ECO:0000313" key="5">
    <source>
        <dbReference type="Proteomes" id="UP000253772"/>
    </source>
</evidence>
<dbReference type="InterPro" id="IPR036264">
    <property type="entry name" value="Bact_exopeptidase_dim_dom"/>
</dbReference>
<dbReference type="SUPFAM" id="SSF55031">
    <property type="entry name" value="Bacterial exopeptidase dimerisation domain"/>
    <property type="match status" value="1"/>
</dbReference>
<dbReference type="SUPFAM" id="SSF53187">
    <property type="entry name" value="Zn-dependent exopeptidases"/>
    <property type="match status" value="1"/>
</dbReference>
<feature type="binding site" evidence="2">
    <location>
        <position position="365"/>
    </location>
    <ligand>
        <name>Mn(2+)</name>
        <dbReference type="ChEBI" id="CHEBI:29035"/>
        <label>2</label>
    </ligand>
</feature>
<dbReference type="CDD" id="cd05666">
    <property type="entry name" value="M20_Acy1-like"/>
    <property type="match status" value="1"/>
</dbReference>
<evidence type="ECO:0000256" key="1">
    <source>
        <dbReference type="ARBA" id="ARBA00022801"/>
    </source>
</evidence>
<dbReference type="InterPro" id="IPR017439">
    <property type="entry name" value="Amidohydrolase"/>
</dbReference>
<dbReference type="GO" id="GO:0046872">
    <property type="term" value="F:metal ion binding"/>
    <property type="evidence" value="ECO:0007669"/>
    <property type="project" value="UniProtKB-KW"/>
</dbReference>
<dbReference type="Pfam" id="PF01546">
    <property type="entry name" value="Peptidase_M20"/>
    <property type="match status" value="1"/>
</dbReference>
<organism evidence="4 5">
    <name type="scientific">Cupriavidus metallidurans</name>
    <dbReference type="NCBI Taxonomy" id="119219"/>
    <lineage>
        <taxon>Bacteria</taxon>
        <taxon>Pseudomonadati</taxon>
        <taxon>Pseudomonadota</taxon>
        <taxon>Betaproteobacteria</taxon>
        <taxon>Burkholderiales</taxon>
        <taxon>Burkholderiaceae</taxon>
        <taxon>Cupriavidus</taxon>
    </lineage>
</organism>
<dbReference type="PIRSF" id="PIRSF005962">
    <property type="entry name" value="Pept_M20D_amidohydro"/>
    <property type="match status" value="1"/>
</dbReference>
<dbReference type="PANTHER" id="PTHR11014">
    <property type="entry name" value="PEPTIDASE M20 FAMILY MEMBER"/>
    <property type="match status" value="1"/>
</dbReference>
<reference evidence="4 5" key="1">
    <citation type="submission" date="2019-03" db="EMBL/GenBank/DDBJ databases">
        <title>Comparative insights into the high quality Complete genome sequence of highly metal resistant Cupriavidus metallidurans strain BS1 isolated from a gold-copper mine.</title>
        <authorList>
            <person name="Mazhar H.S."/>
            <person name="Rensing C."/>
        </authorList>
    </citation>
    <scope>NUCLEOTIDE SEQUENCE [LARGE SCALE GENOMIC DNA]</scope>
    <source>
        <strain evidence="4 5">BS1</strain>
    </source>
</reference>